<dbReference type="AlphaFoldDB" id="A0A0A1T300"/>
<dbReference type="OrthoDB" id="539398at2759"/>
<evidence type="ECO:0000313" key="3">
    <source>
        <dbReference type="Proteomes" id="UP000039046"/>
    </source>
</evidence>
<dbReference type="Proteomes" id="UP000039046">
    <property type="component" value="Unassembled WGS sequence"/>
</dbReference>
<keyword evidence="3" id="KW-1185">Reference proteome</keyword>
<dbReference type="STRING" id="1531966.A0A0A1T300"/>
<dbReference type="EMBL" id="CDHN01000004">
    <property type="protein sequence ID" value="CEJ91581.1"/>
    <property type="molecule type" value="Genomic_DNA"/>
</dbReference>
<accession>A0A0A1T300</accession>
<keyword evidence="1" id="KW-0472">Membrane</keyword>
<dbReference type="PANTHER" id="PTHR39336:SF1">
    <property type="entry name" value="PYRIDOXAMINE PHOSPHATE OXIDASE FAMILY PROTEIN (AFU_ORTHOLOGUE AFUA_6G11440)"/>
    <property type="match status" value="1"/>
</dbReference>
<dbReference type="HOGENOM" id="CLU_054794_1_0_1"/>
<proteinExistence type="predicted"/>
<evidence type="ECO:0000313" key="2">
    <source>
        <dbReference type="EMBL" id="CEJ91581.1"/>
    </source>
</evidence>
<feature type="transmembrane region" description="Helical" evidence="1">
    <location>
        <begin position="254"/>
        <end position="276"/>
    </location>
</feature>
<reference evidence="2 3" key="1">
    <citation type="journal article" date="2015" name="Genome Announc.">
        <title>Draft Genome Sequence and Gene Annotation of the Entomopathogenic Fungus Verticillium hemipterigenum.</title>
        <authorList>
            <person name="Horn F."/>
            <person name="Habel A."/>
            <person name="Scharf D.H."/>
            <person name="Dworschak J."/>
            <person name="Brakhage A.A."/>
            <person name="Guthke R."/>
            <person name="Hertweck C."/>
            <person name="Linde J."/>
        </authorList>
    </citation>
    <scope>NUCLEOTIDE SEQUENCE [LARGE SCALE GENOMIC DNA]</scope>
</reference>
<dbReference type="PANTHER" id="PTHR39336">
    <property type="entry name" value="PYRIDOXAMINE PHOSPHATE OXIDASE FAMILY PROTEIN (AFU_ORTHOLOGUE AFUA_6G11440)"/>
    <property type="match status" value="1"/>
</dbReference>
<keyword evidence="1" id="KW-1133">Transmembrane helix</keyword>
<name>A0A0A1T300_9HYPO</name>
<evidence type="ECO:0000256" key="1">
    <source>
        <dbReference type="SAM" id="Phobius"/>
    </source>
</evidence>
<sequence length="296" mass="33025">MKLYDSIPDNIAAWAKCQPVFFTGSAATHGRRVNVSPKGLCESHFAIFNPNECAYIDRIGSGCETIAHSYDNGRLCLLFISFGPAPRILRLFCRSEVVEFDNPRFPALLQKVAGGKREEFDAARAVIICKVWQVQTSCGYGVPMIKKGIYADAENNGRTEAGHPMFDEELLREQFEPLHENGKLDERCVFEMRPTLDLSASKYVATNKGNIHRRDNAWSIDGLPGLRTSRRHFKEVLWFGDAKARVARIKSEKFSFVAGILFAMVVYAALVALRVLPGPVWGESVSKLDGVIPLRG</sequence>
<keyword evidence="1" id="KW-0812">Transmembrane</keyword>
<gene>
    <name evidence="2" type="ORF">VHEMI07283</name>
</gene>
<organism evidence="2 3">
    <name type="scientific">[Torrubiella] hemipterigena</name>
    <dbReference type="NCBI Taxonomy" id="1531966"/>
    <lineage>
        <taxon>Eukaryota</taxon>
        <taxon>Fungi</taxon>
        <taxon>Dikarya</taxon>
        <taxon>Ascomycota</taxon>
        <taxon>Pezizomycotina</taxon>
        <taxon>Sordariomycetes</taxon>
        <taxon>Hypocreomycetidae</taxon>
        <taxon>Hypocreales</taxon>
        <taxon>Clavicipitaceae</taxon>
        <taxon>Clavicipitaceae incertae sedis</taxon>
        <taxon>'Torrubiella' clade</taxon>
    </lineage>
</organism>
<evidence type="ECO:0008006" key="4">
    <source>
        <dbReference type="Google" id="ProtNLM"/>
    </source>
</evidence>
<protein>
    <recommendedName>
        <fullName evidence="4">Pyridoxamine phosphate oxidase family protein</fullName>
    </recommendedName>
</protein>